<name>A0ABX5EFN6_9MICO</name>
<protein>
    <submittedName>
        <fullName evidence="3">Uncharacterized protein</fullName>
    </submittedName>
</protein>
<keyword evidence="4" id="KW-1185">Reference proteome</keyword>
<feature type="region of interest" description="Disordered" evidence="1">
    <location>
        <begin position="241"/>
        <end position="270"/>
    </location>
</feature>
<feature type="transmembrane region" description="Helical" evidence="2">
    <location>
        <begin position="60"/>
        <end position="80"/>
    </location>
</feature>
<keyword evidence="2" id="KW-1133">Transmembrane helix</keyword>
<evidence type="ECO:0000313" key="3">
    <source>
        <dbReference type="EMBL" id="PRZ08223.1"/>
    </source>
</evidence>
<dbReference type="EMBL" id="PVTX01000003">
    <property type="protein sequence ID" value="PRZ08223.1"/>
    <property type="molecule type" value="Genomic_DNA"/>
</dbReference>
<evidence type="ECO:0000313" key="4">
    <source>
        <dbReference type="Proteomes" id="UP000239895"/>
    </source>
</evidence>
<comment type="caution">
    <text evidence="3">The sequence shown here is derived from an EMBL/GenBank/DDBJ whole genome shotgun (WGS) entry which is preliminary data.</text>
</comment>
<feature type="compositionally biased region" description="Low complexity" evidence="1">
    <location>
        <begin position="115"/>
        <end position="142"/>
    </location>
</feature>
<feature type="region of interest" description="Disordered" evidence="1">
    <location>
        <begin position="382"/>
        <end position="409"/>
    </location>
</feature>
<proteinExistence type="predicted"/>
<feature type="region of interest" description="Disordered" evidence="1">
    <location>
        <begin position="1"/>
        <end position="53"/>
    </location>
</feature>
<dbReference type="Proteomes" id="UP000239895">
    <property type="component" value="Unassembled WGS sequence"/>
</dbReference>
<keyword evidence="2" id="KW-0812">Transmembrane</keyword>
<dbReference type="RefSeq" id="WP_125206496.1">
    <property type="nucleotide sequence ID" value="NZ_PVTX01000003.1"/>
</dbReference>
<accession>A0ABX5EFN6</accession>
<feature type="region of interest" description="Disordered" evidence="1">
    <location>
        <begin position="103"/>
        <end position="142"/>
    </location>
</feature>
<organism evidence="3 4">
    <name type="scientific">Isoptericola halotolerans</name>
    <dbReference type="NCBI Taxonomy" id="300560"/>
    <lineage>
        <taxon>Bacteria</taxon>
        <taxon>Bacillati</taxon>
        <taxon>Actinomycetota</taxon>
        <taxon>Actinomycetes</taxon>
        <taxon>Micrococcales</taxon>
        <taxon>Promicromonosporaceae</taxon>
        <taxon>Isoptericola</taxon>
    </lineage>
</organism>
<keyword evidence="2" id="KW-0472">Membrane</keyword>
<reference evidence="3 4" key="1">
    <citation type="submission" date="2018-03" db="EMBL/GenBank/DDBJ databases">
        <title>Comparative analysis of microorganisms from saline springs in Andes Mountain Range, Colombia.</title>
        <authorList>
            <person name="Rubin E."/>
        </authorList>
    </citation>
    <scope>NUCLEOTIDE SEQUENCE [LARGE SCALE GENOMIC DNA]</scope>
    <source>
        <strain evidence="3 4">CG 23</strain>
    </source>
</reference>
<gene>
    <name evidence="3" type="ORF">BCL65_103150</name>
</gene>
<sequence length="463" mass="47122">MNTEDESFERLAAADPAADAEPRPGVLRAKVDALAGTPAQVPSSGTDELAGRRERRRAPWLVAAGVAGAVALGGGGYLLGAAGAEGGAPTASDEAASEVLPPITLGGARDGAESGGDSAASEAMEGQAATEDSAGASSSADISLPGWHDGRAVFSGSGLSDEPGTAAAYAYDAREVATEAGAARLAEALGVAGEPRWEWGSWQVGPRDGDGPSIWLSADGTAYFSYNDPAADPWRCAEEPVDAQEREDAEGGADVIEPAPCAQPDRPEVSPQEATDQVRDLMEQVGVDPSGFAFDVPDDGGSEGARWVSATQVVDGQATGATWSATVSDDGIAWLDGFLAATAPLGDYPVVSPAEAVERLGDPRFGGSSWPVAYAQETERMLEESVEEDGGEPTPPPAPPSSGGDLPWPVSEVTITEARLGLTQHHDAGGAVLLLPAYELSDAAGNTWSVLAVAEEALDTTSS</sequence>
<evidence type="ECO:0000256" key="1">
    <source>
        <dbReference type="SAM" id="MobiDB-lite"/>
    </source>
</evidence>
<evidence type="ECO:0000256" key="2">
    <source>
        <dbReference type="SAM" id="Phobius"/>
    </source>
</evidence>